<dbReference type="AlphaFoldDB" id="A0A2M3ZSV0"/>
<reference evidence="2" key="1">
    <citation type="submission" date="2018-01" db="EMBL/GenBank/DDBJ databases">
        <title>An insight into the sialome of Amazonian anophelines.</title>
        <authorList>
            <person name="Ribeiro J.M."/>
            <person name="Scarpassa V."/>
            <person name="Calvo E."/>
        </authorList>
    </citation>
    <scope>NUCLEOTIDE SEQUENCE</scope>
    <source>
        <tissue evidence="2">Salivary glands</tissue>
    </source>
</reference>
<dbReference type="EMBL" id="GGFM01010822">
    <property type="protein sequence ID" value="MBW31573.1"/>
    <property type="molecule type" value="Transcribed_RNA"/>
</dbReference>
<proteinExistence type="predicted"/>
<organism evidence="2">
    <name type="scientific">Anopheles braziliensis</name>
    <dbReference type="NCBI Taxonomy" id="58242"/>
    <lineage>
        <taxon>Eukaryota</taxon>
        <taxon>Metazoa</taxon>
        <taxon>Ecdysozoa</taxon>
        <taxon>Arthropoda</taxon>
        <taxon>Hexapoda</taxon>
        <taxon>Insecta</taxon>
        <taxon>Pterygota</taxon>
        <taxon>Neoptera</taxon>
        <taxon>Endopterygota</taxon>
        <taxon>Diptera</taxon>
        <taxon>Nematocera</taxon>
        <taxon>Culicoidea</taxon>
        <taxon>Culicidae</taxon>
        <taxon>Anophelinae</taxon>
        <taxon>Anopheles</taxon>
    </lineage>
</organism>
<evidence type="ECO:0000313" key="2">
    <source>
        <dbReference type="EMBL" id="MBW31573.1"/>
    </source>
</evidence>
<sequence>MVVRLLPSFLPVSCGPGVARATGDRLDESRSSSTSRSNVARKRYRLETRQCFSRRDVPIGPTSDTSSPCGKRPRTIWWCA</sequence>
<evidence type="ECO:0000256" key="1">
    <source>
        <dbReference type="SAM" id="MobiDB-lite"/>
    </source>
</evidence>
<protein>
    <submittedName>
        <fullName evidence="2">Putative secreted peptide</fullName>
    </submittedName>
</protein>
<accession>A0A2M3ZSV0</accession>
<feature type="region of interest" description="Disordered" evidence="1">
    <location>
        <begin position="17"/>
        <end position="41"/>
    </location>
</feature>
<name>A0A2M3ZSV0_9DIPT</name>